<dbReference type="OrthoDB" id="8239222at2"/>
<dbReference type="Proteomes" id="UP000215884">
    <property type="component" value="Chromosome"/>
</dbReference>
<reference evidence="1 2" key="2">
    <citation type="journal article" date="2019" name="Int. J. Syst. Evol. Microbiol.">
        <title>Description and complete genome sequence of Bradyrhizobium amphicarpaeae sp. nov., harbouring photosystem and nitrogen-fixation genes.</title>
        <authorList>
            <person name="Bromfield E.S.P."/>
            <person name="Cloutier S."/>
            <person name="Nguyen H.D.T."/>
        </authorList>
    </citation>
    <scope>NUCLEOTIDE SEQUENCE [LARGE SCALE GENOMIC DNA]</scope>
    <source>
        <strain evidence="1 2">39S1MB</strain>
    </source>
</reference>
<accession>A0A2U8PY55</accession>
<dbReference type="AlphaFoldDB" id="A0A2U8PY55"/>
<reference evidence="1 2" key="1">
    <citation type="journal article" date="2017" name="Syst. Appl. Microbiol.">
        <title>Soybeans inoculated with root zone soils of Canadian native legumes harbour diverse and novel Bradyrhizobium spp. that possess agricultural potential.</title>
        <authorList>
            <person name="Bromfield E.S.P."/>
            <person name="Cloutier S."/>
            <person name="Tambong J.T."/>
            <person name="Tran Thi T.V."/>
        </authorList>
    </citation>
    <scope>NUCLEOTIDE SEQUENCE [LARGE SCALE GENOMIC DNA]</scope>
    <source>
        <strain evidence="1 2">39S1MB</strain>
    </source>
</reference>
<protein>
    <submittedName>
        <fullName evidence="1">Uncharacterized protein</fullName>
    </submittedName>
</protein>
<gene>
    <name evidence="1" type="ORF">CIT40_22515</name>
</gene>
<sequence length="88" mass="10073">MSEDNRNFIERAESITGNLYGEPMSADRIAENFALYGLKKRVAALERFDAELGGDIDSSPHSLRKRVQLVDLRRRMGSLHEALRKARR</sequence>
<organism evidence="1 2">
    <name type="scientific">Bradyrhizobium amphicarpaeae</name>
    <dbReference type="NCBI Taxonomy" id="1404768"/>
    <lineage>
        <taxon>Bacteria</taxon>
        <taxon>Pseudomonadati</taxon>
        <taxon>Pseudomonadota</taxon>
        <taxon>Alphaproteobacteria</taxon>
        <taxon>Hyphomicrobiales</taxon>
        <taxon>Nitrobacteraceae</taxon>
        <taxon>Bradyrhizobium</taxon>
    </lineage>
</organism>
<proteinExistence type="predicted"/>
<dbReference type="RefSeq" id="WP_094891360.1">
    <property type="nucleotide sequence ID" value="NZ_CP029426.2"/>
</dbReference>
<evidence type="ECO:0000313" key="1">
    <source>
        <dbReference type="EMBL" id="AWM02531.1"/>
    </source>
</evidence>
<name>A0A2U8PY55_9BRAD</name>
<dbReference type="KEGG" id="brq:CIT40_22515"/>
<keyword evidence="2" id="KW-1185">Reference proteome</keyword>
<evidence type="ECO:0000313" key="2">
    <source>
        <dbReference type="Proteomes" id="UP000215884"/>
    </source>
</evidence>
<dbReference type="EMBL" id="CP029426">
    <property type="protein sequence ID" value="AWM02531.1"/>
    <property type="molecule type" value="Genomic_DNA"/>
</dbReference>